<evidence type="ECO:0000256" key="2">
    <source>
        <dbReference type="SAM" id="Phobius"/>
    </source>
</evidence>
<sequence length="81" mass="8751">MDMESVPDDRTALLNGNRAERDSDGPANTSCDRVSTNATEPPEKEHSTTKLAFIMGSVWIGVFFAALGKDLVLSPRGVAER</sequence>
<evidence type="ECO:0000313" key="4">
    <source>
        <dbReference type="Proteomes" id="UP000053599"/>
    </source>
</evidence>
<dbReference type="AlphaFoldDB" id="A0A0D1YED1"/>
<dbReference type="Proteomes" id="UP000053599">
    <property type="component" value="Unassembled WGS sequence"/>
</dbReference>
<feature type="compositionally biased region" description="Polar residues" evidence="1">
    <location>
        <begin position="26"/>
        <end position="39"/>
    </location>
</feature>
<organism evidence="3 4">
    <name type="scientific">Exophiala sideris</name>
    <dbReference type="NCBI Taxonomy" id="1016849"/>
    <lineage>
        <taxon>Eukaryota</taxon>
        <taxon>Fungi</taxon>
        <taxon>Dikarya</taxon>
        <taxon>Ascomycota</taxon>
        <taxon>Pezizomycotina</taxon>
        <taxon>Eurotiomycetes</taxon>
        <taxon>Chaetothyriomycetidae</taxon>
        <taxon>Chaetothyriales</taxon>
        <taxon>Herpotrichiellaceae</taxon>
        <taxon>Exophiala</taxon>
    </lineage>
</organism>
<keyword evidence="2" id="KW-1133">Transmembrane helix</keyword>
<keyword evidence="2" id="KW-0812">Transmembrane</keyword>
<feature type="transmembrane region" description="Helical" evidence="2">
    <location>
        <begin position="51"/>
        <end position="72"/>
    </location>
</feature>
<evidence type="ECO:0000313" key="3">
    <source>
        <dbReference type="EMBL" id="KIV81312.1"/>
    </source>
</evidence>
<keyword evidence="2" id="KW-0472">Membrane</keyword>
<reference evidence="3 4" key="1">
    <citation type="submission" date="2015-01" db="EMBL/GenBank/DDBJ databases">
        <title>The Genome Sequence of Exophiala sideris CBS121828.</title>
        <authorList>
            <consortium name="The Broad Institute Genomics Platform"/>
            <person name="Cuomo C."/>
            <person name="de Hoog S."/>
            <person name="Gorbushina A."/>
            <person name="Stielow B."/>
            <person name="Teixiera M."/>
            <person name="Abouelleil A."/>
            <person name="Chapman S.B."/>
            <person name="Priest M."/>
            <person name="Young S.K."/>
            <person name="Wortman J."/>
            <person name="Nusbaum C."/>
            <person name="Birren B."/>
        </authorList>
    </citation>
    <scope>NUCLEOTIDE SEQUENCE [LARGE SCALE GENOMIC DNA]</scope>
    <source>
        <strain evidence="3 4">CBS 121828</strain>
    </source>
</reference>
<proteinExistence type="predicted"/>
<feature type="region of interest" description="Disordered" evidence="1">
    <location>
        <begin position="1"/>
        <end position="47"/>
    </location>
</feature>
<gene>
    <name evidence="3" type="ORF">PV11_03504</name>
</gene>
<dbReference type="HOGENOM" id="CLU_2573905_0_0_1"/>
<protein>
    <submittedName>
        <fullName evidence="3">Uncharacterized protein</fullName>
    </submittedName>
</protein>
<dbReference type="EMBL" id="KN846952">
    <property type="protein sequence ID" value="KIV81312.1"/>
    <property type="molecule type" value="Genomic_DNA"/>
</dbReference>
<evidence type="ECO:0000256" key="1">
    <source>
        <dbReference type="SAM" id="MobiDB-lite"/>
    </source>
</evidence>
<name>A0A0D1YED1_9EURO</name>
<accession>A0A0D1YED1</accession>